<dbReference type="EMBL" id="JAEQBW010000004">
    <property type="protein sequence ID" value="MBK6265528.1"/>
    <property type="molecule type" value="Genomic_DNA"/>
</dbReference>
<evidence type="ECO:0008006" key="3">
    <source>
        <dbReference type="Google" id="ProtNLM"/>
    </source>
</evidence>
<reference evidence="1" key="1">
    <citation type="submission" date="2021-01" db="EMBL/GenBank/DDBJ databases">
        <title>Marivirga aurantiaca sp. nov., isolated from intertidal surface sediments.</title>
        <authorList>
            <person name="Zhang M."/>
        </authorList>
    </citation>
    <scope>NUCLEOTIDE SEQUENCE</scope>
    <source>
        <strain evidence="1">S37H4</strain>
    </source>
</reference>
<proteinExistence type="predicted"/>
<dbReference type="RefSeq" id="WP_201431208.1">
    <property type="nucleotide sequence ID" value="NZ_JAEQBW010000004.1"/>
</dbReference>
<evidence type="ECO:0000313" key="2">
    <source>
        <dbReference type="Proteomes" id="UP000611723"/>
    </source>
</evidence>
<dbReference type="AlphaFoldDB" id="A0A935CBS2"/>
<dbReference type="Proteomes" id="UP000611723">
    <property type="component" value="Unassembled WGS sequence"/>
</dbReference>
<evidence type="ECO:0000313" key="1">
    <source>
        <dbReference type="EMBL" id="MBK6265528.1"/>
    </source>
</evidence>
<sequence length="442" mass="49090">MKNLIRILMIGVLIGAGELAMGQNNRSLQFFRPVGQDGLNVFETPKVDTVEYDGIKVRVGGDFAMQFQGIDHSNTAGNLIDLGSDFNLPTANLNLDVQLYDGVRMHLRTYLSSKHHNEAWIKGGHMQIDKLDFISEGFLEGLMQYTSITVGLDEFNYGDAHFRRTDNARAIYNPFVGNYIMDAFSTEAFGEITLQTNGLLAVVGVTNGKLNQNVSLNANSDNQPSFYGKVGYDQQLNEDFRLRLTGSWYINNGTTTGTYLYGGDRAGSRYYNIMKTEAIEADPDNGIVAVPSQATNFDGRFNPRFGKLTAIQVNPFIKFKGLEFFGIYELANGNNEFTAPTADTEGAFTQIAAELLYRFGANERYYIGGRYNTVNGKLRESATEDLNISRLNVGAGWFLTNNIITKLEYVNQQYNGDGWVGNNARFAGGEFKGFMVEAAISF</sequence>
<gene>
    <name evidence="1" type="ORF">JKA74_10810</name>
</gene>
<protein>
    <recommendedName>
        <fullName evidence="3">Porin</fullName>
    </recommendedName>
</protein>
<keyword evidence="2" id="KW-1185">Reference proteome</keyword>
<comment type="caution">
    <text evidence="1">The sequence shown here is derived from an EMBL/GenBank/DDBJ whole genome shotgun (WGS) entry which is preliminary data.</text>
</comment>
<name>A0A935CBS2_9BACT</name>
<dbReference type="SUPFAM" id="SSF56935">
    <property type="entry name" value="Porins"/>
    <property type="match status" value="1"/>
</dbReference>
<organism evidence="1 2">
    <name type="scientific">Marivirga aurantiaca</name>
    <dbReference type="NCBI Taxonomy" id="2802615"/>
    <lineage>
        <taxon>Bacteria</taxon>
        <taxon>Pseudomonadati</taxon>
        <taxon>Bacteroidota</taxon>
        <taxon>Cytophagia</taxon>
        <taxon>Cytophagales</taxon>
        <taxon>Marivirgaceae</taxon>
        <taxon>Marivirga</taxon>
    </lineage>
</organism>
<accession>A0A935CBS2</accession>